<dbReference type="Pfam" id="PF21196">
    <property type="entry name" value="PcrA_UvrD_tudor"/>
    <property type="match status" value="1"/>
</dbReference>
<evidence type="ECO:0000256" key="1">
    <source>
        <dbReference type="ARBA" id="ARBA00009922"/>
    </source>
</evidence>
<keyword evidence="4 10" id="KW-0347">Helicase</keyword>
<keyword evidence="2 10" id="KW-0547">Nucleotide-binding</keyword>
<keyword evidence="3 10" id="KW-0378">Hydrolase</keyword>
<dbReference type="Gene3D" id="3.40.50.300">
    <property type="entry name" value="P-loop containing nucleotide triphosphate hydrolases"/>
    <property type="match status" value="2"/>
</dbReference>
<dbReference type="InterPro" id="IPR013986">
    <property type="entry name" value="DExx_box_DNA_helicase_dom_sf"/>
</dbReference>
<dbReference type="AlphaFoldDB" id="A0AAU7VNH9"/>
<reference evidence="14" key="2">
    <citation type="submission" date="2024-06" db="EMBL/GenBank/DDBJ databases">
        <authorList>
            <person name="Petrova K.O."/>
            <person name="Toshchakov S.V."/>
            <person name="Boltjanskaja Y.V."/>
            <person name="Kevbrin V."/>
        </authorList>
    </citation>
    <scope>NUCLEOTIDE SEQUENCE</scope>
    <source>
        <strain evidence="14">Z-910T</strain>
    </source>
</reference>
<dbReference type="NCBIfam" id="TIGR01073">
    <property type="entry name" value="pcrA"/>
    <property type="match status" value="1"/>
</dbReference>
<sequence>MDILDNLNPEQREGVETTEGPVLLIAGAGSGKTRVLTHRIAHLIGTQKAKPWQILAITFTNKAAKEMKERVSDLVYGSEDMWISTFHAACVRILRREAKHLGYDNNFNIYDTSDKLKVIKDCAKELDIDTKKITPRSIASAISNAKNQLLSAKDYQGSNLYEKQIEKIYKMYDRRVKANNAMDFDDLIFETVRLFRLNPDILERYQQQFKYIMVDEYQDTNHSQYLLVNFLAKGHKNICVVGDDDQSIYLFRGADVANILDFEKDYPDAKVIKLERNYRSTQCILSVANEVIKHNEGRKGKNLWTENCAGEKPVFFHGTDHIDEIQFIADEITKEQAKGRKLSDFTILIRANALTRSIEDILLKRDIPYQIFAGTEFFNRKEIKDVMAYLSIISNPADDLSLTRIINVPRRGIGNKTVERLAAVADEKNKTLFEVLKEDADGIVSRGKDKIKQLVMLIENLQEMSQYLNVTDLLDETVNRSGYRNMLQSDKTDEAKIRLENIEELFTVTKEFDNTHGGNLDEFLQQNSLASDTDESEREDSVKIMTLHSAKGLEFPVVFIAGFEERLFPHIRSMEDPKELQEERRLCYVGITRAKEKLYITAAQSRALYGRVERNKVSRFLEEVPKNLIEDKSIKKYSMDNLYSQSGPQRANVNSFKMPQKQNIDMAYKVGMLVEHKKFGQGIITEIKSLGEDQKITINFEKVGSKALMASFAPLTVVEG</sequence>
<comment type="catalytic activity">
    <reaction evidence="8">
        <text>Couples ATP hydrolysis with the unwinding of duplex DNA by translocating in the 3'-5' direction.</text>
        <dbReference type="EC" id="5.6.2.4"/>
    </reaction>
</comment>
<evidence type="ECO:0000256" key="4">
    <source>
        <dbReference type="ARBA" id="ARBA00022806"/>
    </source>
</evidence>
<dbReference type="EMBL" id="CP158367">
    <property type="protein sequence ID" value="XBX75609.1"/>
    <property type="molecule type" value="Genomic_DNA"/>
</dbReference>
<dbReference type="InterPro" id="IPR014017">
    <property type="entry name" value="DNA_helicase_UvrD-like_C"/>
</dbReference>
<dbReference type="GO" id="GO:0003677">
    <property type="term" value="F:DNA binding"/>
    <property type="evidence" value="ECO:0007669"/>
    <property type="project" value="UniProtKB-KW"/>
</dbReference>
<gene>
    <name evidence="14" type="primary">pcrA</name>
    <name evidence="14" type="ORF">PRVXT_000748</name>
</gene>
<keyword evidence="6 11" id="KW-0238">DNA-binding</keyword>
<dbReference type="InterPro" id="IPR000212">
    <property type="entry name" value="DNA_helicase_UvrD/REP"/>
</dbReference>
<name>A0AAU7VNH9_9FIRM</name>
<evidence type="ECO:0000256" key="11">
    <source>
        <dbReference type="RuleBase" id="RU364053"/>
    </source>
</evidence>
<keyword evidence="7" id="KW-0413">Isomerase</keyword>
<dbReference type="PANTHER" id="PTHR11070">
    <property type="entry name" value="UVRD / RECB / PCRA DNA HELICASE FAMILY MEMBER"/>
    <property type="match status" value="1"/>
</dbReference>
<evidence type="ECO:0000256" key="9">
    <source>
        <dbReference type="ARBA" id="ARBA00048988"/>
    </source>
</evidence>
<dbReference type="GO" id="GO:0033202">
    <property type="term" value="C:DNA helicase complex"/>
    <property type="evidence" value="ECO:0007669"/>
    <property type="project" value="TreeGrafter"/>
</dbReference>
<dbReference type="Pfam" id="PF13361">
    <property type="entry name" value="UvrD_C"/>
    <property type="match status" value="1"/>
</dbReference>
<dbReference type="EC" id="5.6.2.4" evidence="11"/>
<dbReference type="SUPFAM" id="SSF52540">
    <property type="entry name" value="P-loop containing nucleoside triphosphate hydrolases"/>
    <property type="match status" value="1"/>
</dbReference>
<dbReference type="GO" id="GO:0005524">
    <property type="term" value="F:ATP binding"/>
    <property type="evidence" value="ECO:0007669"/>
    <property type="project" value="UniProtKB-UniRule"/>
</dbReference>
<feature type="domain" description="UvrD-like helicase C-terminal" evidence="13">
    <location>
        <begin position="282"/>
        <end position="552"/>
    </location>
</feature>
<dbReference type="GO" id="GO:0016787">
    <property type="term" value="F:hydrolase activity"/>
    <property type="evidence" value="ECO:0007669"/>
    <property type="project" value="UniProtKB-UniRule"/>
</dbReference>
<evidence type="ECO:0000259" key="12">
    <source>
        <dbReference type="PROSITE" id="PS51198"/>
    </source>
</evidence>
<evidence type="ECO:0000256" key="7">
    <source>
        <dbReference type="ARBA" id="ARBA00023235"/>
    </source>
</evidence>
<reference evidence="14" key="1">
    <citation type="journal article" date="2013" name="Extremophiles">
        <title>Proteinivorax tanatarense gen. nov., sp. nov., an anaerobic, haloalkaliphilic, proteolytic bacterium isolated from a decaying algal bloom, and proposal of Proteinivoraceae fam. nov.</title>
        <authorList>
            <person name="Kevbrin V."/>
            <person name="Boltyanskaya Y."/>
            <person name="Zhilina T."/>
            <person name="Kolganova T."/>
            <person name="Lavrentjeva E."/>
            <person name="Kuznetsov B."/>
        </authorList>
    </citation>
    <scope>NUCLEOTIDE SEQUENCE</scope>
    <source>
        <strain evidence="14">Z-910T</strain>
    </source>
</reference>
<feature type="domain" description="UvrD-like helicase ATP-binding" evidence="12">
    <location>
        <begin position="5"/>
        <end position="281"/>
    </location>
</feature>
<proteinExistence type="inferred from homology"/>
<dbReference type="RefSeq" id="WP_350344352.1">
    <property type="nucleotide sequence ID" value="NZ_CP158367.1"/>
</dbReference>
<dbReference type="InterPro" id="IPR005751">
    <property type="entry name" value="ATP-dep_DNA_helicase_PcrA"/>
</dbReference>
<protein>
    <recommendedName>
        <fullName evidence="11">ATP-dependent DNA helicase</fullName>
        <ecNumber evidence="11">5.6.2.4</ecNumber>
    </recommendedName>
</protein>
<evidence type="ECO:0000256" key="5">
    <source>
        <dbReference type="ARBA" id="ARBA00022840"/>
    </source>
</evidence>
<evidence type="ECO:0000256" key="6">
    <source>
        <dbReference type="ARBA" id="ARBA00023125"/>
    </source>
</evidence>
<dbReference type="GO" id="GO:0005829">
    <property type="term" value="C:cytosol"/>
    <property type="evidence" value="ECO:0007669"/>
    <property type="project" value="TreeGrafter"/>
</dbReference>
<comment type="catalytic activity">
    <reaction evidence="9 11">
        <text>ATP + H2O = ADP + phosphate + H(+)</text>
        <dbReference type="Rhea" id="RHEA:13065"/>
        <dbReference type="ChEBI" id="CHEBI:15377"/>
        <dbReference type="ChEBI" id="CHEBI:15378"/>
        <dbReference type="ChEBI" id="CHEBI:30616"/>
        <dbReference type="ChEBI" id="CHEBI:43474"/>
        <dbReference type="ChEBI" id="CHEBI:456216"/>
        <dbReference type="EC" id="5.6.2.4"/>
    </reaction>
</comment>
<dbReference type="InterPro" id="IPR027417">
    <property type="entry name" value="P-loop_NTPase"/>
</dbReference>
<dbReference type="Gene3D" id="1.10.10.160">
    <property type="match status" value="1"/>
</dbReference>
<dbReference type="GO" id="GO:0009314">
    <property type="term" value="P:response to radiation"/>
    <property type="evidence" value="ECO:0007669"/>
    <property type="project" value="UniProtKB-ARBA"/>
</dbReference>
<dbReference type="PROSITE" id="PS51198">
    <property type="entry name" value="UVRD_HELICASE_ATP_BIND"/>
    <property type="match status" value="1"/>
</dbReference>
<dbReference type="PROSITE" id="PS51217">
    <property type="entry name" value="UVRD_HELICASE_CTER"/>
    <property type="match status" value="1"/>
</dbReference>
<dbReference type="GO" id="GO:0006260">
    <property type="term" value="P:DNA replication"/>
    <property type="evidence" value="ECO:0007669"/>
    <property type="project" value="InterPro"/>
</dbReference>
<evidence type="ECO:0000256" key="10">
    <source>
        <dbReference type="PROSITE-ProRule" id="PRU00560"/>
    </source>
</evidence>
<evidence type="ECO:0000259" key="13">
    <source>
        <dbReference type="PROSITE" id="PS51217"/>
    </source>
</evidence>
<feature type="binding site" evidence="10">
    <location>
        <begin position="26"/>
        <end position="33"/>
    </location>
    <ligand>
        <name>ATP</name>
        <dbReference type="ChEBI" id="CHEBI:30616"/>
    </ligand>
</feature>
<dbReference type="GO" id="GO:0000725">
    <property type="term" value="P:recombinational repair"/>
    <property type="evidence" value="ECO:0007669"/>
    <property type="project" value="TreeGrafter"/>
</dbReference>
<dbReference type="CDD" id="cd18807">
    <property type="entry name" value="SF1_C_UvrD"/>
    <property type="match status" value="1"/>
</dbReference>
<comment type="similarity">
    <text evidence="1 11">Belongs to the helicase family. UvrD subfamily.</text>
</comment>
<evidence type="ECO:0000256" key="3">
    <source>
        <dbReference type="ARBA" id="ARBA00022801"/>
    </source>
</evidence>
<accession>A0AAU7VNH9</accession>
<keyword evidence="5 10" id="KW-0067">ATP-binding</keyword>
<dbReference type="Gene3D" id="1.10.486.10">
    <property type="entry name" value="PCRA, domain 4"/>
    <property type="match status" value="1"/>
</dbReference>
<dbReference type="Pfam" id="PF00580">
    <property type="entry name" value="UvrD-helicase"/>
    <property type="match status" value="1"/>
</dbReference>
<dbReference type="FunFam" id="1.10.486.10:FF:000003">
    <property type="entry name" value="ATP-dependent DNA helicase"/>
    <property type="match status" value="1"/>
</dbReference>
<dbReference type="GO" id="GO:0043138">
    <property type="term" value="F:3'-5' DNA helicase activity"/>
    <property type="evidence" value="ECO:0007669"/>
    <property type="project" value="UniProtKB-EC"/>
</dbReference>
<organism evidence="14">
    <name type="scientific">Proteinivorax tanatarense</name>
    <dbReference type="NCBI Taxonomy" id="1260629"/>
    <lineage>
        <taxon>Bacteria</taxon>
        <taxon>Bacillati</taxon>
        <taxon>Bacillota</taxon>
        <taxon>Clostridia</taxon>
        <taxon>Eubacteriales</taxon>
        <taxon>Proteinivoracaceae</taxon>
        <taxon>Proteinivorax</taxon>
    </lineage>
</organism>
<dbReference type="FunFam" id="1.10.10.160:FF:000001">
    <property type="entry name" value="ATP-dependent DNA helicase"/>
    <property type="match status" value="1"/>
</dbReference>
<evidence type="ECO:0000313" key="14">
    <source>
        <dbReference type="EMBL" id="XBX75609.1"/>
    </source>
</evidence>
<dbReference type="InterPro" id="IPR014016">
    <property type="entry name" value="UvrD-like_ATP-bd"/>
</dbReference>
<dbReference type="PANTHER" id="PTHR11070:SF2">
    <property type="entry name" value="ATP-DEPENDENT DNA HELICASE SRS2"/>
    <property type="match status" value="1"/>
</dbReference>
<dbReference type="CDD" id="cd17932">
    <property type="entry name" value="DEXQc_UvrD"/>
    <property type="match status" value="1"/>
</dbReference>
<evidence type="ECO:0000256" key="2">
    <source>
        <dbReference type="ARBA" id="ARBA00022741"/>
    </source>
</evidence>
<evidence type="ECO:0000256" key="8">
    <source>
        <dbReference type="ARBA" id="ARBA00034617"/>
    </source>
</evidence>